<dbReference type="RefSeq" id="WP_070195915.1">
    <property type="nucleotide sequence ID" value="NZ_LJGU01000114.1"/>
</dbReference>
<name>A0A1E7KJN0_9ACTN</name>
<sequence length="80" mass="8623">MNAENGYLATPGECCRCRAQAEERMTVALVQGNSGPGWSTYACVPCARVYARSPLAPEWLREDLAALDALGSRSTTRTVT</sequence>
<organism evidence="1 2">
    <name type="scientific">Streptomyces oceani</name>
    <dbReference type="NCBI Taxonomy" id="1075402"/>
    <lineage>
        <taxon>Bacteria</taxon>
        <taxon>Bacillati</taxon>
        <taxon>Actinomycetota</taxon>
        <taxon>Actinomycetes</taxon>
        <taxon>Kitasatosporales</taxon>
        <taxon>Streptomycetaceae</taxon>
        <taxon>Streptomyces</taxon>
    </lineage>
</organism>
<dbReference type="Proteomes" id="UP000176101">
    <property type="component" value="Unassembled WGS sequence"/>
</dbReference>
<keyword evidence="2" id="KW-1185">Reference proteome</keyword>
<dbReference type="AlphaFoldDB" id="A0A1E7KJN0"/>
<accession>A0A1E7KJN0</accession>
<evidence type="ECO:0000313" key="1">
    <source>
        <dbReference type="EMBL" id="OEV04168.1"/>
    </source>
</evidence>
<dbReference type="EMBL" id="LJGU01000114">
    <property type="protein sequence ID" value="OEV04168.1"/>
    <property type="molecule type" value="Genomic_DNA"/>
</dbReference>
<comment type="caution">
    <text evidence="1">The sequence shown here is derived from an EMBL/GenBank/DDBJ whole genome shotgun (WGS) entry which is preliminary data.</text>
</comment>
<dbReference type="OrthoDB" id="4328863at2"/>
<reference evidence="1 2" key="1">
    <citation type="journal article" date="2016" name="Front. Microbiol.">
        <title>Comparative Genomics Analysis of Streptomyces Species Reveals Their Adaptation to the Marine Environment and Their Diversity at the Genomic Level.</title>
        <authorList>
            <person name="Tian X."/>
            <person name="Zhang Z."/>
            <person name="Yang T."/>
            <person name="Chen M."/>
            <person name="Li J."/>
            <person name="Chen F."/>
            <person name="Yang J."/>
            <person name="Li W."/>
            <person name="Zhang B."/>
            <person name="Zhang Z."/>
            <person name="Wu J."/>
            <person name="Zhang C."/>
            <person name="Long L."/>
            <person name="Xiao J."/>
        </authorList>
    </citation>
    <scope>NUCLEOTIDE SEQUENCE [LARGE SCALE GENOMIC DNA]</scope>
    <source>
        <strain evidence="1 2">SCSIO 02100</strain>
    </source>
</reference>
<protein>
    <submittedName>
        <fullName evidence="1">Uncharacterized protein</fullName>
    </submittedName>
</protein>
<proteinExistence type="predicted"/>
<evidence type="ECO:0000313" key="2">
    <source>
        <dbReference type="Proteomes" id="UP000176101"/>
    </source>
</evidence>
<gene>
    <name evidence="1" type="ORF">AN216_08135</name>
</gene>